<feature type="region of interest" description="Disordered" evidence="1">
    <location>
        <begin position="1790"/>
        <end position="1817"/>
    </location>
</feature>
<evidence type="ECO:0000313" key="2">
    <source>
        <dbReference type="EMBL" id="NOV44688.1"/>
    </source>
</evidence>
<feature type="region of interest" description="Disordered" evidence="1">
    <location>
        <begin position="220"/>
        <end position="247"/>
    </location>
</feature>
<reference evidence="2" key="1">
    <citation type="submission" date="2020-03" db="EMBL/GenBank/DDBJ databases">
        <title>Transcriptomic Profiling of the Digestive Tract of the Rat Flea, Xenopsylla cheopis, Following Blood Feeding and Infection with Yersinia pestis.</title>
        <authorList>
            <person name="Bland D.M."/>
            <person name="Martens C.A."/>
            <person name="Virtaneva K."/>
            <person name="Kanakabandi K."/>
            <person name="Long D."/>
            <person name="Rosenke R."/>
            <person name="Saturday G.A."/>
            <person name="Hoyt F.H."/>
            <person name="Bruno D.P."/>
            <person name="Ribeiro J.M.C."/>
            <person name="Hinnebusch J."/>
        </authorList>
    </citation>
    <scope>NUCLEOTIDE SEQUENCE</scope>
</reference>
<feature type="compositionally biased region" description="Polar residues" evidence="1">
    <location>
        <begin position="226"/>
        <end position="235"/>
    </location>
</feature>
<accession>A0A6M2DI14</accession>
<feature type="region of interest" description="Disordered" evidence="1">
    <location>
        <begin position="38"/>
        <end position="174"/>
    </location>
</feature>
<protein>
    <submittedName>
        <fullName evidence="2">Putative nascent polypeptide-associated complex subunit alpha muscle-specific form-like protein</fullName>
    </submittedName>
</protein>
<evidence type="ECO:0000256" key="1">
    <source>
        <dbReference type="SAM" id="MobiDB-lite"/>
    </source>
</evidence>
<feature type="compositionally biased region" description="Basic and acidic residues" evidence="1">
    <location>
        <begin position="1792"/>
        <end position="1817"/>
    </location>
</feature>
<feature type="compositionally biased region" description="Polar residues" evidence="1">
    <location>
        <begin position="434"/>
        <end position="447"/>
    </location>
</feature>
<feature type="region of interest" description="Disordered" evidence="1">
    <location>
        <begin position="423"/>
        <end position="463"/>
    </location>
</feature>
<name>A0A6M2DI14_XENCH</name>
<feature type="region of interest" description="Disordered" evidence="1">
    <location>
        <begin position="1387"/>
        <end position="1409"/>
    </location>
</feature>
<proteinExistence type="predicted"/>
<feature type="region of interest" description="Disordered" evidence="1">
    <location>
        <begin position="307"/>
        <end position="351"/>
    </location>
</feature>
<sequence length="1817" mass="200172">MSIDDIRDIIGITNKPTLVESDTKVNDMEEKCTNIDIQETSENEVKSTSNITTQETNEKEDQSTTDIAIQETNEKEDQSTTDITIQETSAKEDQSTTNIPIQEISAKENKDTSNIATQETSENEDMDDHNIMTPEIEDRKENYSVVPISESNEKEKERVNITIPHANEKEEESVTSAVEEIKLPENSALIKTNDILKEESTPMHLDTEKSVSDEIIKANVEDPKSNDINSENLSLPASIEDSKSDDTKCDENLSLINIEEPKLHCATTEKIEPLSFAEEPKSSEVTSDENLSLYSITSDVVQVNDKTVSGKLSKKRKSSSSTNDIKSFRIEDIPLPSTQETDTQVKDNHLTNSTESIQKPETTLTDLVSKTENMSEFTNKLAVTEENKSDIIDDEQLIKTTKIDNTIAAAECLINFSESISSENLVEQPKSPIKSDSSNSIKRSPTSPKKVKPQFGLGSIDASEPLKVEQKKVKKKDEMKIAPNNLDNANKPEPEDQKMEVTDIQSYITNKTQTQDHILKPPVQSRLHNILTESPCTSALLHSKDIIKNSTPNTKHPKVSDININPKKQFIKMRNEKKELVNKDTFKSAIDQIEEIETFIIEKPKPSTVDNDMISHQPQVQVPSKSSEPKIVKKPARKPAIISKKQIAIKNVLQDDSMFDINSMPIVLSDQIIPNNSLDQMQLVLSESDETGMIIDNNLFILDNTQEVAKKVEQKPISPKGIQTMQVLKKIENPNTILIQKAVSSSSSLIKNQRVYQSPTKTKILKQNPTVITQPGKPGKFIVIPSSSAQTGSKYTVGKRSQQKSLIVKTTVSSNTNQVSGKEVSQSPKPIIQKIINQKVNVDSAGNTVLFITNSNGEQSKVVLTPDSKTKSSVTPQTIVTSKGAIINPKQSPAIISKPSQLLLTSKGQIISRPNVQSTKISSVGIKQKVAQAVVTSKSSLVTSKLILAPGQIIQPNQIILNKGKVLTTLSTNELKKGKSLTGPSKIIINKKVSKQPSMLIKDQSVVKQVPKPISPEKPKPQGQKKGFVKLSPQQLAEMEKLGFVTETSHGKIITQEGIKHMQTMTQDIKIQSFPPQKKVKPPVTIKKVNPLAIENPKIIQQKPIIKQVSVPPLTSLSDSKSIFTQETLYQKEVETPVQHDIVQSENKDCQDVSESAEQAPATAVPESNISTSIVQEPTLSSLSEAQLLAVPGETFNGPLGSFFLCSVGENGNLTPVDSQPLYLDANNQLVPAGSAIQDNVLSGTEEETTLPATAEPSSVTPAQIDMSLEGLENQQIIINADGQQFILDQQSLLALSEQQILTTDGQQLILQGNAQQILAALAGGQDVNMLEDNTLSVSENVTYQHEFSNKDILATALANTNVFQNDATNSDLDMYQNLQNDLKHSRVSETSSGLQPIMSPLELPSKKPEDNEKIEGMNFTQNIDDSLAVIGVNSTNIPTSLDLPITITNPEIAPKSTNPLNLACEMLYQTASYSPVTSKELSSGDIFQASEVPGSHQPENLSMPDLMNDCKEEEVNKSNCSEPSFSSESLPLLNESVEAEIHTEINLNITNNRKMSTENQISEEIEPKISQTDTDTEYNKLQEEMDVQSTVEEKMDVQPTVEEEIIDQSVKSAQFENKCDNDNNSHDPVEMDIEKNDDICTESVINNKNGKVDLSNSFDDKLPAIENTPTELSESVACLQVDDKEISASESINTQKNIIKSPSREIEEKLVDTNNSSEINIITEGLTFESEQTDLLTPSTIAETITSPRSLGDVPQDFCESSNSCDIPIQPNLIYSSNHEINDNDANIMNDAKKENELTKDSNDKIAEENDVFDTR</sequence>
<dbReference type="EMBL" id="GIIL01000962">
    <property type="protein sequence ID" value="NOV44688.1"/>
    <property type="molecule type" value="Transcribed_RNA"/>
</dbReference>
<feature type="compositionally biased region" description="Polar residues" evidence="1">
    <location>
        <begin position="38"/>
        <end position="55"/>
    </location>
</feature>
<organism evidence="2">
    <name type="scientific">Xenopsylla cheopis</name>
    <name type="common">Oriental rat flea</name>
    <name type="synonym">Pulex cheopis</name>
    <dbReference type="NCBI Taxonomy" id="163159"/>
    <lineage>
        <taxon>Eukaryota</taxon>
        <taxon>Metazoa</taxon>
        <taxon>Ecdysozoa</taxon>
        <taxon>Arthropoda</taxon>
        <taxon>Hexapoda</taxon>
        <taxon>Insecta</taxon>
        <taxon>Pterygota</taxon>
        <taxon>Neoptera</taxon>
        <taxon>Endopterygota</taxon>
        <taxon>Siphonaptera</taxon>
        <taxon>Pulicidae</taxon>
        <taxon>Xenopsyllinae</taxon>
        <taxon>Xenopsylla</taxon>
    </lineage>
</organism>